<name>A0A7S8E9T7_9CHLR</name>
<dbReference type="EMBL" id="CP062983">
    <property type="protein sequence ID" value="QPC82982.1"/>
    <property type="molecule type" value="Genomic_DNA"/>
</dbReference>
<protein>
    <submittedName>
        <fullName evidence="2">Uncharacterized protein</fullName>
    </submittedName>
</protein>
<accession>A0A7S8E9T7</accession>
<dbReference type="Proteomes" id="UP000594468">
    <property type="component" value="Chromosome"/>
</dbReference>
<evidence type="ECO:0000256" key="1">
    <source>
        <dbReference type="SAM" id="Phobius"/>
    </source>
</evidence>
<reference evidence="2 3" key="1">
    <citation type="submission" date="2020-02" db="EMBL/GenBank/DDBJ databases">
        <authorList>
            <person name="Zheng R.K."/>
            <person name="Sun C.M."/>
        </authorList>
    </citation>
    <scope>NUCLEOTIDE SEQUENCE [LARGE SCALE GENOMIC DNA]</scope>
    <source>
        <strain evidence="3">rifampicinis</strain>
    </source>
</reference>
<sequence>MKSLMKPLMDYLVPRLYAFMLRFYPRPFREQFTEEMTYVFQQAWDQSKQQGLFRRISFYLREMTGLLVSILNAQLSAHSDMTFYGLISKPRRIIPLLVCLCALVAGAASLHRWGYLFVPPSTAVTTSPFKTVSGVHFVQYGPGYQATEITQVNLPMVTLDDYPPSRVLPRLRDRYQPATTQVSALSAQRVEQIAQALSAQNIALVPLRTSIDTPLLYCTDNDTCYEDWGDLPQGDRFFTRLGRQLQPDGSLMITSHVQTHVSRRTADGRTQIEVIDTGETRTSTVWPQDGIHYFYHFLPSGFIIEGTGYDGEPLILTNLTNHLSNDHYGYYEILYEVGQGELIERARVQYNYDISGLEGFTTLVLLLGLLVPALALWLIVLLVWRIIRFLNPAQHPRKFAT</sequence>
<dbReference type="RefSeq" id="WP_195171051.1">
    <property type="nucleotide sequence ID" value="NZ_CP062983.1"/>
</dbReference>
<keyword evidence="3" id="KW-1185">Reference proteome</keyword>
<gene>
    <name evidence="2" type="ORF">G4Y79_00995</name>
</gene>
<organism evidence="2 3">
    <name type="scientific">Phototrophicus methaneseepsis</name>
    <dbReference type="NCBI Taxonomy" id="2710758"/>
    <lineage>
        <taxon>Bacteria</taxon>
        <taxon>Bacillati</taxon>
        <taxon>Chloroflexota</taxon>
        <taxon>Candidatus Thermofontia</taxon>
        <taxon>Phototrophicales</taxon>
        <taxon>Phototrophicaceae</taxon>
        <taxon>Phototrophicus</taxon>
    </lineage>
</organism>
<keyword evidence="1" id="KW-0472">Membrane</keyword>
<evidence type="ECO:0000313" key="3">
    <source>
        <dbReference type="Proteomes" id="UP000594468"/>
    </source>
</evidence>
<proteinExistence type="predicted"/>
<evidence type="ECO:0000313" key="2">
    <source>
        <dbReference type="EMBL" id="QPC82982.1"/>
    </source>
</evidence>
<feature type="transmembrane region" description="Helical" evidence="1">
    <location>
        <begin position="363"/>
        <end position="387"/>
    </location>
</feature>
<keyword evidence="1" id="KW-0812">Transmembrane</keyword>
<keyword evidence="1" id="KW-1133">Transmembrane helix</keyword>
<dbReference type="AlphaFoldDB" id="A0A7S8E9T7"/>
<dbReference type="KEGG" id="pmet:G4Y79_00995"/>